<keyword evidence="2" id="KW-1185">Reference proteome</keyword>
<dbReference type="EMBL" id="JAVTLL010000045">
    <property type="protein sequence ID" value="MDT7847212.1"/>
    <property type="molecule type" value="Genomic_DNA"/>
</dbReference>
<reference evidence="2" key="1">
    <citation type="submission" date="2023-07" db="EMBL/GenBank/DDBJ databases">
        <title>Draft genome sequence of the endophytic actinobacterium Streptomyces justiciae WPN32, a potential antibiotic producer.</title>
        <authorList>
            <person name="Yasawong M."/>
            <person name="Pana W."/>
            <person name="Ganta P."/>
            <person name="Santapan N."/>
            <person name="Songngamsuk T."/>
            <person name="Phatcharaharikarn M."/>
            <person name="Kerdtoob S."/>
            <person name="Nantapong N."/>
        </authorList>
    </citation>
    <scope>NUCLEOTIDE SEQUENCE [LARGE SCALE GENOMIC DNA]</scope>
    <source>
        <strain evidence="2">WPN32</strain>
    </source>
</reference>
<organism evidence="1 2">
    <name type="scientific">Streptomyces justiciae</name>
    <dbReference type="NCBI Taxonomy" id="2780140"/>
    <lineage>
        <taxon>Bacteria</taxon>
        <taxon>Bacillati</taxon>
        <taxon>Actinomycetota</taxon>
        <taxon>Actinomycetes</taxon>
        <taxon>Kitasatosporales</taxon>
        <taxon>Streptomycetaceae</taxon>
        <taxon>Streptomyces</taxon>
    </lineage>
</organism>
<evidence type="ECO:0000313" key="1">
    <source>
        <dbReference type="EMBL" id="MDT7847212.1"/>
    </source>
</evidence>
<gene>
    <name evidence="1" type="ORF">RQC66_41470</name>
</gene>
<dbReference type="Proteomes" id="UP001257948">
    <property type="component" value="Unassembled WGS sequence"/>
</dbReference>
<sequence>MPAEMERPQDPRDLYHACGDDIVAARPVLTGDVYETVTVIEADGSTRDITVMVLDHPCSLRVDGVNLVPRLTVAEVTPVQGAQWRGAYNRMFLPAPFPQANGQVKACAAFFDQCYHVSPGQLQAGTRIACLNPYGINLLLQRRVKHFSRLTVETFKFQEANESVYEEADLIEEWCLEREDDGLKIPEAMAECMDWLREELPDGRRRQDLLGDSQSRSTVRRDARTHLRALRRQA</sequence>
<accession>A0ABU3M6Q9</accession>
<comment type="caution">
    <text evidence="1">The sequence shown here is derived from an EMBL/GenBank/DDBJ whole genome shotgun (WGS) entry which is preliminary data.</text>
</comment>
<evidence type="ECO:0000313" key="2">
    <source>
        <dbReference type="Proteomes" id="UP001257948"/>
    </source>
</evidence>
<name>A0ABU3M6Q9_9ACTN</name>
<proteinExistence type="predicted"/>
<dbReference type="RefSeq" id="WP_314207405.1">
    <property type="nucleotide sequence ID" value="NZ_JAVTLL010000045.1"/>
</dbReference>
<protein>
    <submittedName>
        <fullName evidence="1">Uncharacterized protein</fullName>
    </submittedName>
</protein>